<dbReference type="Proteomes" id="UP000177419">
    <property type="component" value="Unassembled WGS sequence"/>
</dbReference>
<feature type="domain" description="Ribosome recycling factor" evidence="7">
    <location>
        <begin position="22"/>
        <end position="184"/>
    </location>
</feature>
<evidence type="ECO:0000313" key="9">
    <source>
        <dbReference type="Proteomes" id="UP000177419"/>
    </source>
</evidence>
<dbReference type="FunFam" id="3.30.1360.40:FF:000001">
    <property type="entry name" value="Ribosome-recycling factor"/>
    <property type="match status" value="1"/>
</dbReference>
<dbReference type="Gene3D" id="1.10.132.20">
    <property type="entry name" value="Ribosome-recycling factor"/>
    <property type="match status" value="1"/>
</dbReference>
<comment type="subcellular location">
    <subcellularLocation>
        <location evidence="1 5">Cytoplasm</location>
    </subcellularLocation>
</comment>
<protein>
    <recommendedName>
        <fullName evidence="5">Ribosome-recycling factor</fullName>
        <shortName evidence="5">RRF</shortName>
    </recommendedName>
    <alternativeName>
        <fullName evidence="5">Ribosome-releasing factor</fullName>
    </alternativeName>
</protein>
<feature type="coiled-coil region" evidence="6">
    <location>
        <begin position="115"/>
        <end position="185"/>
    </location>
</feature>
<evidence type="ECO:0000256" key="3">
    <source>
        <dbReference type="ARBA" id="ARBA00022490"/>
    </source>
</evidence>
<dbReference type="Gene3D" id="3.30.1360.40">
    <property type="match status" value="1"/>
</dbReference>
<gene>
    <name evidence="5" type="primary">frr</name>
    <name evidence="8" type="ORF">A2746_01365</name>
</gene>
<dbReference type="HAMAP" id="MF_00040">
    <property type="entry name" value="RRF"/>
    <property type="match status" value="1"/>
</dbReference>
<dbReference type="NCBIfam" id="TIGR00496">
    <property type="entry name" value="frr"/>
    <property type="match status" value="1"/>
</dbReference>
<dbReference type="InterPro" id="IPR023584">
    <property type="entry name" value="Ribosome_recyc_fac_dom"/>
</dbReference>
<organism evidence="8 9">
    <name type="scientific">Candidatus Yanofskybacteria bacterium RIFCSPHIGHO2_01_FULL_44_22</name>
    <dbReference type="NCBI Taxonomy" id="1802669"/>
    <lineage>
        <taxon>Bacteria</taxon>
        <taxon>Candidatus Yanofskyibacteriota</taxon>
    </lineage>
</organism>
<keyword evidence="3 5" id="KW-0963">Cytoplasm</keyword>
<dbReference type="SUPFAM" id="SSF55194">
    <property type="entry name" value="Ribosome recycling factor, RRF"/>
    <property type="match status" value="1"/>
</dbReference>
<keyword evidence="6" id="KW-0175">Coiled coil</keyword>
<comment type="similarity">
    <text evidence="2 5">Belongs to the RRF family.</text>
</comment>
<dbReference type="EMBL" id="MGJJ01000019">
    <property type="protein sequence ID" value="OGN04985.1"/>
    <property type="molecule type" value="Genomic_DNA"/>
</dbReference>
<accession>A0A1F8EVU0</accession>
<comment type="caution">
    <text evidence="8">The sequence shown here is derived from an EMBL/GenBank/DDBJ whole genome shotgun (WGS) entry which is preliminary data.</text>
</comment>
<evidence type="ECO:0000256" key="1">
    <source>
        <dbReference type="ARBA" id="ARBA00004496"/>
    </source>
</evidence>
<reference evidence="8 9" key="1">
    <citation type="journal article" date="2016" name="Nat. Commun.">
        <title>Thousands of microbial genomes shed light on interconnected biogeochemical processes in an aquifer system.</title>
        <authorList>
            <person name="Anantharaman K."/>
            <person name="Brown C.T."/>
            <person name="Hug L.A."/>
            <person name="Sharon I."/>
            <person name="Castelle C.J."/>
            <person name="Probst A.J."/>
            <person name="Thomas B.C."/>
            <person name="Singh A."/>
            <person name="Wilkins M.J."/>
            <person name="Karaoz U."/>
            <person name="Brodie E.L."/>
            <person name="Williams K.H."/>
            <person name="Hubbard S.S."/>
            <person name="Banfield J.F."/>
        </authorList>
    </citation>
    <scope>NUCLEOTIDE SEQUENCE [LARGE SCALE GENOMIC DNA]</scope>
</reference>
<dbReference type="CDD" id="cd00520">
    <property type="entry name" value="RRF"/>
    <property type="match status" value="1"/>
</dbReference>
<dbReference type="InterPro" id="IPR002661">
    <property type="entry name" value="Ribosome_recyc_fac"/>
</dbReference>
<evidence type="ECO:0000256" key="6">
    <source>
        <dbReference type="SAM" id="Coils"/>
    </source>
</evidence>
<dbReference type="GO" id="GO:0043023">
    <property type="term" value="F:ribosomal large subunit binding"/>
    <property type="evidence" value="ECO:0007669"/>
    <property type="project" value="TreeGrafter"/>
</dbReference>
<dbReference type="GO" id="GO:0006415">
    <property type="term" value="P:translational termination"/>
    <property type="evidence" value="ECO:0007669"/>
    <property type="project" value="UniProtKB-UniRule"/>
</dbReference>
<dbReference type="STRING" id="1802669.A2746_01365"/>
<evidence type="ECO:0000256" key="2">
    <source>
        <dbReference type="ARBA" id="ARBA00005912"/>
    </source>
</evidence>
<evidence type="ECO:0000259" key="7">
    <source>
        <dbReference type="Pfam" id="PF01765"/>
    </source>
</evidence>
<keyword evidence="4 5" id="KW-0648">Protein biosynthesis</keyword>
<proteinExistence type="inferred from homology"/>
<evidence type="ECO:0000256" key="5">
    <source>
        <dbReference type="HAMAP-Rule" id="MF_00040"/>
    </source>
</evidence>
<dbReference type="AlphaFoldDB" id="A0A1F8EVU0"/>
<dbReference type="PANTHER" id="PTHR20982:SF3">
    <property type="entry name" value="MITOCHONDRIAL RIBOSOME RECYCLING FACTOR PSEUDO 1"/>
    <property type="match status" value="1"/>
</dbReference>
<dbReference type="Pfam" id="PF01765">
    <property type="entry name" value="RRF"/>
    <property type="match status" value="1"/>
</dbReference>
<comment type="function">
    <text evidence="5">Responsible for the release of ribosomes from messenger RNA at the termination of protein biosynthesis. May increase the efficiency of translation by recycling ribosomes from one round of translation to another.</text>
</comment>
<sequence>MAYKDLINRRKKDFDGVLEFAKNEAAGIRTSRASSSLVEDIQVDYLGSRLKIKELAAINIPEPRSILIQPWDKGAIPAIEKGIRDSSLGLNPIIDSGGIRLNLPMLTEERRQEFIKLLKQKMEEARIKIRQIREDILKKVQSEIREKKAAEDDVFRAKDELQKIIDDLNKKIDELFKKKEQELLQ</sequence>
<evidence type="ECO:0000313" key="8">
    <source>
        <dbReference type="EMBL" id="OGN04985.1"/>
    </source>
</evidence>
<dbReference type="GO" id="GO:0005737">
    <property type="term" value="C:cytoplasm"/>
    <property type="evidence" value="ECO:0007669"/>
    <property type="project" value="UniProtKB-SubCell"/>
</dbReference>
<name>A0A1F8EVU0_9BACT</name>
<dbReference type="PANTHER" id="PTHR20982">
    <property type="entry name" value="RIBOSOME RECYCLING FACTOR"/>
    <property type="match status" value="1"/>
</dbReference>
<evidence type="ECO:0000256" key="4">
    <source>
        <dbReference type="ARBA" id="ARBA00022917"/>
    </source>
</evidence>
<dbReference type="InterPro" id="IPR036191">
    <property type="entry name" value="RRF_sf"/>
</dbReference>
<dbReference type="FunFam" id="1.10.132.20:FF:000001">
    <property type="entry name" value="Ribosome-recycling factor"/>
    <property type="match status" value="1"/>
</dbReference>